<evidence type="ECO:0000256" key="2">
    <source>
        <dbReference type="SAM" id="Phobius"/>
    </source>
</evidence>
<comment type="caution">
    <text evidence="4">The sequence shown here is derived from an EMBL/GenBank/DDBJ whole genome shotgun (WGS) entry which is preliminary data.</text>
</comment>
<dbReference type="GO" id="GO:0003993">
    <property type="term" value="F:acid phosphatase activity"/>
    <property type="evidence" value="ECO:0007669"/>
    <property type="project" value="InterPro"/>
</dbReference>
<accession>A0A2H0FD16</accession>
<keyword evidence="2" id="KW-1133">Transmembrane helix</keyword>
<dbReference type="Pfam" id="PF16656">
    <property type="entry name" value="Pur_ac_phosph_N"/>
    <property type="match status" value="1"/>
</dbReference>
<feature type="transmembrane region" description="Helical" evidence="2">
    <location>
        <begin position="191"/>
        <end position="211"/>
    </location>
</feature>
<gene>
    <name evidence="4" type="ORF">COW72_03420</name>
</gene>
<keyword evidence="2" id="KW-0812">Transmembrane</keyword>
<evidence type="ECO:0000256" key="1">
    <source>
        <dbReference type="SAM" id="MobiDB-lite"/>
    </source>
</evidence>
<dbReference type="EMBL" id="PCUC01000177">
    <property type="protein sequence ID" value="PIQ04545.1"/>
    <property type="molecule type" value="Genomic_DNA"/>
</dbReference>
<evidence type="ECO:0000313" key="5">
    <source>
        <dbReference type="Proteomes" id="UP000230778"/>
    </source>
</evidence>
<name>A0A2H0FD16_9BACT</name>
<dbReference type="InterPro" id="IPR008963">
    <property type="entry name" value="Purple_acid_Pase-like_N"/>
</dbReference>
<dbReference type="AlphaFoldDB" id="A0A2H0FD16"/>
<feature type="domain" description="Purple acid phosphatase N-terminal" evidence="3">
    <location>
        <begin position="16"/>
        <end position="104"/>
    </location>
</feature>
<sequence length="222" mass="23960">MPPGLTIFNEADWNVTENSVTITWQTNYFATSRVIYATTSGLFDLSDGEPYYGYTDLKEGDDTGLEKVTAHSVTITGLSSGTIYYYRCVSHASLAISEDHSFTTLGVKEIGEIGEEIPSEGIPYEEEISAEEVVLAPTGEEEVEKPEGFVPEGAVSPEEGIVTVPPGERAPGEGLGPLLLASVGVIGETPWMAILAILCLIGLVVIGIREWELARKKKKSKF</sequence>
<evidence type="ECO:0000259" key="3">
    <source>
        <dbReference type="Pfam" id="PF16656"/>
    </source>
</evidence>
<evidence type="ECO:0000313" key="4">
    <source>
        <dbReference type="EMBL" id="PIQ04545.1"/>
    </source>
</evidence>
<organism evidence="4 5">
    <name type="scientific">Candidatus Nealsonbacteria bacterium CG18_big_fil_WC_8_21_14_2_50_37_10</name>
    <dbReference type="NCBI Taxonomy" id="1974717"/>
    <lineage>
        <taxon>Bacteria</taxon>
        <taxon>Candidatus Nealsoniibacteriota</taxon>
    </lineage>
</organism>
<dbReference type="GO" id="GO:0046872">
    <property type="term" value="F:metal ion binding"/>
    <property type="evidence" value="ECO:0007669"/>
    <property type="project" value="InterPro"/>
</dbReference>
<dbReference type="Proteomes" id="UP000230778">
    <property type="component" value="Unassembled WGS sequence"/>
</dbReference>
<feature type="region of interest" description="Disordered" evidence="1">
    <location>
        <begin position="139"/>
        <end position="158"/>
    </location>
</feature>
<protein>
    <recommendedName>
        <fullName evidence="3">Purple acid phosphatase N-terminal domain-containing protein</fullName>
    </recommendedName>
</protein>
<reference evidence="4 5" key="1">
    <citation type="submission" date="2017-09" db="EMBL/GenBank/DDBJ databases">
        <title>Depth-based differentiation of microbial function through sediment-hosted aquifers and enrichment of novel symbionts in the deep terrestrial subsurface.</title>
        <authorList>
            <person name="Probst A.J."/>
            <person name="Ladd B."/>
            <person name="Jarett J.K."/>
            <person name="Geller-Mcgrath D.E."/>
            <person name="Sieber C.M."/>
            <person name="Emerson J.B."/>
            <person name="Anantharaman K."/>
            <person name="Thomas B.C."/>
            <person name="Malmstrom R."/>
            <person name="Stieglmeier M."/>
            <person name="Klingl A."/>
            <person name="Woyke T."/>
            <person name="Ryan C.M."/>
            <person name="Banfield J.F."/>
        </authorList>
    </citation>
    <scope>NUCLEOTIDE SEQUENCE [LARGE SCALE GENOMIC DNA]</scope>
    <source>
        <strain evidence="4">CG18_big_fil_WC_8_21_14_2_50_37_10</strain>
    </source>
</reference>
<dbReference type="SUPFAM" id="SSF49363">
    <property type="entry name" value="Purple acid phosphatase, N-terminal domain"/>
    <property type="match status" value="1"/>
</dbReference>
<proteinExistence type="predicted"/>
<dbReference type="InterPro" id="IPR015914">
    <property type="entry name" value="PAPs_N"/>
</dbReference>
<dbReference type="Gene3D" id="2.60.40.380">
    <property type="entry name" value="Purple acid phosphatase-like, N-terminal"/>
    <property type="match status" value="1"/>
</dbReference>
<keyword evidence="2" id="KW-0472">Membrane</keyword>